<name>A0A6I7DGB6_9GAMM</name>
<dbReference type="Proteomes" id="UP000464700">
    <property type="component" value="Chromosome"/>
</dbReference>
<dbReference type="RefSeq" id="WP_109374275.1">
    <property type="nucleotide sequence ID" value="NZ_CP043925.1"/>
</dbReference>
<keyword evidence="3" id="KW-1185">Reference proteome</keyword>
<organism evidence="2 3">
    <name type="scientific">Proteus columbae</name>
    <dbReference type="NCBI Taxonomy" id="1987580"/>
    <lineage>
        <taxon>Bacteria</taxon>
        <taxon>Pseudomonadati</taxon>
        <taxon>Pseudomonadota</taxon>
        <taxon>Gammaproteobacteria</taxon>
        <taxon>Enterobacterales</taxon>
        <taxon>Morganellaceae</taxon>
        <taxon>Proteus</taxon>
    </lineage>
</organism>
<evidence type="ECO:0000259" key="1">
    <source>
        <dbReference type="PROSITE" id="PS50943"/>
    </source>
</evidence>
<accession>A0A6I7DGB6</accession>
<dbReference type="AlphaFoldDB" id="A0A6I7DGB6"/>
<dbReference type="GO" id="GO:0003677">
    <property type="term" value="F:DNA binding"/>
    <property type="evidence" value="ECO:0007669"/>
    <property type="project" value="InterPro"/>
</dbReference>
<dbReference type="SUPFAM" id="SSF47413">
    <property type="entry name" value="lambda repressor-like DNA-binding domains"/>
    <property type="match status" value="1"/>
</dbReference>
<feature type="domain" description="HTH cro/C1-type" evidence="1">
    <location>
        <begin position="51"/>
        <end position="106"/>
    </location>
</feature>
<protein>
    <submittedName>
        <fullName evidence="2">Helix-turn-helix transcriptional regulator</fullName>
    </submittedName>
</protein>
<dbReference type="CDD" id="cd00093">
    <property type="entry name" value="HTH_XRE"/>
    <property type="match status" value="1"/>
</dbReference>
<dbReference type="EMBL" id="CP043925">
    <property type="protein sequence ID" value="QHN11938.1"/>
    <property type="molecule type" value="Genomic_DNA"/>
</dbReference>
<dbReference type="InterPro" id="IPR001387">
    <property type="entry name" value="Cro/C1-type_HTH"/>
</dbReference>
<dbReference type="KEGG" id="pcol:F1325_16440"/>
<evidence type="ECO:0000313" key="3">
    <source>
        <dbReference type="Proteomes" id="UP000464700"/>
    </source>
</evidence>
<dbReference type="InterPro" id="IPR010982">
    <property type="entry name" value="Lambda_DNA-bd_dom_sf"/>
</dbReference>
<sequence length="125" mass="14088">MSNVKNKIQISKPPARVSKTRQSVATVDRKEVINQIMSQLLFGEISQGEALKILRIKILSLNQERYAKLINISRKTLSEIENDKGNYSADIINKAFKPFGLKIGLIPFSPHVLFSLLKEHSNNNA</sequence>
<reference evidence="2 3" key="1">
    <citation type="submission" date="2019-09" db="EMBL/GenBank/DDBJ databases">
        <title>Emergence of a chromosome-mediated tetracycline resistance gene in Proteus strain.</title>
        <authorList>
            <person name="He D."/>
            <person name="Wang L."/>
        </authorList>
    </citation>
    <scope>NUCLEOTIDE SEQUENCE [LARGE SCALE GENOMIC DNA]</scope>
    <source>
        <strain evidence="2 3">T60</strain>
    </source>
</reference>
<gene>
    <name evidence="2" type="ORF">F1325_16440</name>
</gene>
<dbReference type="PROSITE" id="PS50943">
    <property type="entry name" value="HTH_CROC1"/>
    <property type="match status" value="1"/>
</dbReference>
<evidence type="ECO:0000313" key="2">
    <source>
        <dbReference type="EMBL" id="QHN11938.1"/>
    </source>
</evidence>
<proteinExistence type="predicted"/>
<dbReference type="Gene3D" id="1.10.260.40">
    <property type="entry name" value="lambda repressor-like DNA-binding domains"/>
    <property type="match status" value="1"/>
</dbReference>
<dbReference type="Pfam" id="PF01381">
    <property type="entry name" value="HTH_3"/>
    <property type="match status" value="1"/>
</dbReference>